<dbReference type="AlphaFoldDB" id="A0A3M7SLZ1"/>
<keyword evidence="2" id="KW-1185">Reference proteome</keyword>
<evidence type="ECO:0000313" key="1">
    <source>
        <dbReference type="EMBL" id="RNA36864.1"/>
    </source>
</evidence>
<proteinExistence type="predicted"/>
<dbReference type="Proteomes" id="UP000276133">
    <property type="component" value="Unassembled WGS sequence"/>
</dbReference>
<dbReference type="EMBL" id="REGN01001117">
    <property type="protein sequence ID" value="RNA36864.1"/>
    <property type="molecule type" value="Genomic_DNA"/>
</dbReference>
<gene>
    <name evidence="1" type="ORF">BpHYR1_025941</name>
</gene>
<organism evidence="1 2">
    <name type="scientific">Brachionus plicatilis</name>
    <name type="common">Marine rotifer</name>
    <name type="synonym">Brachionus muelleri</name>
    <dbReference type="NCBI Taxonomy" id="10195"/>
    <lineage>
        <taxon>Eukaryota</taxon>
        <taxon>Metazoa</taxon>
        <taxon>Spiralia</taxon>
        <taxon>Gnathifera</taxon>
        <taxon>Rotifera</taxon>
        <taxon>Eurotatoria</taxon>
        <taxon>Monogononta</taxon>
        <taxon>Pseudotrocha</taxon>
        <taxon>Ploima</taxon>
        <taxon>Brachionidae</taxon>
        <taxon>Brachionus</taxon>
    </lineage>
</organism>
<sequence length="69" mass="8226">MDKKFINSFINYSRSTRRAEPDFFALLFFDFADRYENSIISIIIVILCLRPRDIPFFVMTNLLLNLTLD</sequence>
<comment type="caution">
    <text evidence="1">The sequence shown here is derived from an EMBL/GenBank/DDBJ whole genome shotgun (WGS) entry which is preliminary data.</text>
</comment>
<reference evidence="1 2" key="1">
    <citation type="journal article" date="2018" name="Sci. Rep.">
        <title>Genomic signatures of local adaptation to the degree of environmental predictability in rotifers.</title>
        <authorList>
            <person name="Franch-Gras L."/>
            <person name="Hahn C."/>
            <person name="Garcia-Roger E.M."/>
            <person name="Carmona M.J."/>
            <person name="Serra M."/>
            <person name="Gomez A."/>
        </authorList>
    </citation>
    <scope>NUCLEOTIDE SEQUENCE [LARGE SCALE GENOMIC DNA]</scope>
    <source>
        <strain evidence="1">HYR1</strain>
    </source>
</reference>
<protein>
    <submittedName>
        <fullName evidence="1">Uncharacterized protein</fullName>
    </submittedName>
</protein>
<accession>A0A3M7SLZ1</accession>
<evidence type="ECO:0000313" key="2">
    <source>
        <dbReference type="Proteomes" id="UP000276133"/>
    </source>
</evidence>
<name>A0A3M7SLZ1_BRAPC</name>